<dbReference type="SUPFAM" id="SSF55874">
    <property type="entry name" value="ATPase domain of HSP90 chaperone/DNA topoisomerase II/histidine kinase"/>
    <property type="match status" value="1"/>
</dbReference>
<feature type="domain" description="HPt" evidence="14">
    <location>
        <begin position="1"/>
        <end position="105"/>
    </location>
</feature>
<dbReference type="InterPro" id="IPR002545">
    <property type="entry name" value="CheW-lke_dom"/>
</dbReference>
<evidence type="ECO:0000256" key="5">
    <source>
        <dbReference type="ARBA" id="ARBA00022553"/>
    </source>
</evidence>
<dbReference type="SMART" id="SM01231">
    <property type="entry name" value="H-kinase_dim"/>
    <property type="match status" value="1"/>
</dbReference>
<dbReference type="GO" id="GO:0005737">
    <property type="term" value="C:cytoplasm"/>
    <property type="evidence" value="ECO:0007669"/>
    <property type="project" value="InterPro"/>
</dbReference>
<dbReference type="InterPro" id="IPR004105">
    <property type="entry name" value="CheA-like_dim"/>
</dbReference>
<dbReference type="Pfam" id="PF02895">
    <property type="entry name" value="H-kinase_dim"/>
    <property type="match status" value="1"/>
</dbReference>
<dbReference type="InterPro" id="IPR051315">
    <property type="entry name" value="Bact_Chemotaxis_CheA"/>
</dbReference>
<evidence type="ECO:0000259" key="12">
    <source>
        <dbReference type="PROSITE" id="PS50109"/>
    </source>
</evidence>
<dbReference type="PRINTS" id="PR00344">
    <property type="entry name" value="BCTRLSENSOR"/>
</dbReference>
<dbReference type="InterPro" id="IPR037052">
    <property type="entry name" value="CheA-like_P2_sf"/>
</dbReference>
<keyword evidence="6" id="KW-0808">Transferase</keyword>
<evidence type="ECO:0000259" key="13">
    <source>
        <dbReference type="PROSITE" id="PS50851"/>
    </source>
</evidence>
<evidence type="ECO:0000313" key="15">
    <source>
        <dbReference type="EMBL" id="SOC13388.1"/>
    </source>
</evidence>
<dbReference type="OrthoDB" id="9792686at2"/>
<name>A0A285T2Q4_9BACL</name>
<evidence type="ECO:0000256" key="2">
    <source>
        <dbReference type="ARBA" id="ARBA00012438"/>
    </source>
</evidence>
<evidence type="ECO:0000256" key="9">
    <source>
        <dbReference type="ARBA" id="ARBA00022840"/>
    </source>
</evidence>
<evidence type="ECO:0000256" key="10">
    <source>
        <dbReference type="ARBA" id="ARBA00023012"/>
    </source>
</evidence>
<dbReference type="GO" id="GO:0005524">
    <property type="term" value="F:ATP binding"/>
    <property type="evidence" value="ECO:0007669"/>
    <property type="project" value="UniProtKB-KW"/>
</dbReference>
<dbReference type="Pfam" id="PF02518">
    <property type="entry name" value="HATPase_c"/>
    <property type="match status" value="1"/>
</dbReference>
<dbReference type="RefSeq" id="WP_097073900.1">
    <property type="nucleotide sequence ID" value="NZ_OBMQ01000007.1"/>
</dbReference>
<dbReference type="InterPro" id="IPR005467">
    <property type="entry name" value="His_kinase_dom"/>
</dbReference>
<dbReference type="SUPFAM" id="SSF55052">
    <property type="entry name" value="CheY-binding domain of CheA"/>
    <property type="match status" value="1"/>
</dbReference>
<dbReference type="Proteomes" id="UP000219636">
    <property type="component" value="Unassembled WGS sequence"/>
</dbReference>
<dbReference type="SUPFAM" id="SSF47226">
    <property type="entry name" value="Histidine-containing phosphotransfer domain, HPT domain"/>
    <property type="match status" value="1"/>
</dbReference>
<keyword evidence="5 11" id="KW-0597">Phosphoprotein</keyword>
<dbReference type="Pfam" id="PF01627">
    <property type="entry name" value="Hpt"/>
    <property type="match status" value="1"/>
</dbReference>
<evidence type="ECO:0000256" key="7">
    <source>
        <dbReference type="ARBA" id="ARBA00022741"/>
    </source>
</evidence>
<feature type="domain" description="CheW-like" evidence="13">
    <location>
        <begin position="708"/>
        <end position="848"/>
    </location>
</feature>
<evidence type="ECO:0000256" key="4">
    <source>
        <dbReference type="ARBA" id="ARBA00022500"/>
    </source>
</evidence>
<dbReference type="Gene3D" id="1.20.120.160">
    <property type="entry name" value="HPT domain"/>
    <property type="match status" value="1"/>
</dbReference>
<dbReference type="InterPro" id="IPR037006">
    <property type="entry name" value="CheA-like_homodim_sf"/>
</dbReference>
<evidence type="ECO:0000256" key="6">
    <source>
        <dbReference type="ARBA" id="ARBA00022679"/>
    </source>
</evidence>
<dbReference type="Gene3D" id="1.10.287.560">
    <property type="entry name" value="Histidine kinase CheA-like, homodimeric domain"/>
    <property type="match status" value="1"/>
</dbReference>
<dbReference type="InterPro" id="IPR003594">
    <property type="entry name" value="HATPase_dom"/>
</dbReference>
<dbReference type="Gene3D" id="2.40.50.180">
    <property type="entry name" value="CheA-289, Domain 4"/>
    <property type="match status" value="1"/>
</dbReference>
<dbReference type="Gene3D" id="3.30.565.10">
    <property type="entry name" value="Histidine kinase-like ATPase, C-terminal domain"/>
    <property type="match status" value="1"/>
</dbReference>
<keyword evidence="7" id="KW-0547">Nucleotide-binding</keyword>
<dbReference type="Gene3D" id="2.30.30.40">
    <property type="entry name" value="SH3 Domains"/>
    <property type="match status" value="2"/>
</dbReference>
<dbReference type="InterPro" id="IPR036641">
    <property type="entry name" value="HPT_dom_sf"/>
</dbReference>
<dbReference type="SMART" id="SM00387">
    <property type="entry name" value="HATPase_c"/>
    <property type="match status" value="1"/>
</dbReference>
<keyword evidence="8 15" id="KW-0418">Kinase</keyword>
<dbReference type="EMBL" id="OBMQ01000007">
    <property type="protein sequence ID" value="SOC13388.1"/>
    <property type="molecule type" value="Genomic_DNA"/>
</dbReference>
<gene>
    <name evidence="15" type="ORF">SAMN05880501_107175</name>
</gene>
<keyword evidence="10" id="KW-0902">Two-component regulatory system</keyword>
<evidence type="ECO:0000256" key="3">
    <source>
        <dbReference type="ARBA" id="ARBA00021495"/>
    </source>
</evidence>
<accession>A0A285T2Q4</accession>
<dbReference type="PROSITE" id="PS50109">
    <property type="entry name" value="HIS_KIN"/>
    <property type="match status" value="1"/>
</dbReference>
<evidence type="ECO:0000256" key="11">
    <source>
        <dbReference type="PROSITE-ProRule" id="PRU00110"/>
    </source>
</evidence>
<evidence type="ECO:0000256" key="8">
    <source>
        <dbReference type="ARBA" id="ARBA00022777"/>
    </source>
</evidence>
<dbReference type="InterPro" id="IPR035891">
    <property type="entry name" value="CheY-binding_CheA"/>
</dbReference>
<dbReference type="SUPFAM" id="SSF47384">
    <property type="entry name" value="Homodimeric domain of signal transducing histidine kinase"/>
    <property type="match status" value="1"/>
</dbReference>
<dbReference type="PROSITE" id="PS50894">
    <property type="entry name" value="HPT"/>
    <property type="match status" value="1"/>
</dbReference>
<dbReference type="InterPro" id="IPR004358">
    <property type="entry name" value="Sig_transdc_His_kin-like_C"/>
</dbReference>
<reference evidence="16" key="1">
    <citation type="submission" date="2017-08" db="EMBL/GenBank/DDBJ databases">
        <authorList>
            <person name="Varghese N."/>
            <person name="Submissions S."/>
        </authorList>
    </citation>
    <scope>NUCLEOTIDE SEQUENCE [LARGE SCALE GENOMIC DNA]</scope>
    <source>
        <strain evidence="16">JC22</strain>
    </source>
</reference>
<dbReference type="Pfam" id="PF07194">
    <property type="entry name" value="P2"/>
    <property type="match status" value="1"/>
</dbReference>
<dbReference type="InterPro" id="IPR010808">
    <property type="entry name" value="CheA_P2-bd"/>
</dbReference>
<dbReference type="SMART" id="SM00073">
    <property type="entry name" value="HPT"/>
    <property type="match status" value="1"/>
</dbReference>
<evidence type="ECO:0000313" key="16">
    <source>
        <dbReference type="Proteomes" id="UP000219636"/>
    </source>
</evidence>
<dbReference type="SUPFAM" id="SSF50341">
    <property type="entry name" value="CheW-like"/>
    <property type="match status" value="2"/>
</dbReference>
<keyword evidence="4" id="KW-0145">Chemotaxis</keyword>
<evidence type="ECO:0000256" key="1">
    <source>
        <dbReference type="ARBA" id="ARBA00000085"/>
    </source>
</evidence>
<dbReference type="SMART" id="SM00260">
    <property type="entry name" value="CheW"/>
    <property type="match status" value="2"/>
</dbReference>
<proteinExistence type="predicted"/>
<dbReference type="CDD" id="cd00088">
    <property type="entry name" value="HPT"/>
    <property type="match status" value="1"/>
</dbReference>
<dbReference type="Gene3D" id="3.30.70.1110">
    <property type="entry name" value="Histidine kinase CheA-like, P2 response regulator-binding domain"/>
    <property type="match status" value="1"/>
</dbReference>
<dbReference type="GO" id="GO:0000155">
    <property type="term" value="F:phosphorelay sensor kinase activity"/>
    <property type="evidence" value="ECO:0007669"/>
    <property type="project" value="InterPro"/>
</dbReference>
<dbReference type="FunFam" id="3.30.565.10:FF:000016">
    <property type="entry name" value="Chemotaxis protein CheA, putative"/>
    <property type="match status" value="1"/>
</dbReference>
<feature type="domain" description="Histidine kinase" evidence="12">
    <location>
        <begin position="349"/>
        <end position="553"/>
    </location>
</feature>
<dbReference type="InterPro" id="IPR008207">
    <property type="entry name" value="Sig_transdc_His_kin_Hpt_dom"/>
</dbReference>
<sequence>MEMDMSVYLGAFLDEVDEQLQILDEEVLVLEQDGENQETIQKIFRAAHTLKGSSAAMGMTTMKELTHKVENVFDAIRNQQLKVNTQIINLIFDSIDTIKLFKEAILNGTVDQVDVSQLIEKLEACKNGATAADATPKTDVKQEEKKSTDDEIIFPEVIFDEYQKDMVEKAFELNMNVMAVYVALNSKAMLKSVRAYLINNNLKEIGEILASYPATEVIEDEEKFEGSLVYIVVTESKNHEVLSTLNSISDIKSVHLSEIKPENLESFSKGKKVGIVEQKPPQASPTIPKKDAKLKVQQTVRVDVERLEYLLNLVGELVISQTRLKDVGSRLSEHYPNEPMIEDFHEVDNQLGQIVSELHEGMMKTRMLPIEQLFNRFPRMVRDLAQTAGKEVNFVIEGKETELDRNLIDEIADPIIHLLRNALDHGVETPAEREKKGKSPQGKVVLKAAHKENHIVITISDDGNGIDTEKLKQSAIKKQQITPAEAERMSEKDVLFLIFKSGVSTAAKVTEISGRGVGMDIVRTHIEKLNGLIDIETKQGEGTTFTIKLPLTLAIIRSLLVRLGDKQFAVPLVNVQEIIRLGKHEIKTIQNQEVGIVRDQVLPLIRLHKRFNASEEQINRSKRLLVVIVGLAEKRIGLVIDQTLGNQEIVIKPLGKYMGSPKYIAGATIMGDGKVALILDVASIVLEEGVKDSIPYNQNMATIQNEKLIGITSFYLGDEEYGIEIDKVKDIITVPSISPIINSPYSIIGMSNFRGKLISVMDLRKRLGLPLQPITRKSRIIIVEINNELLGLLVDKVTQVLKVDENKMEEAPNYESIVEQEYIQGMYHFDDRLMILLNINQIIEIDTLLQLNQKLISEQEAVK</sequence>
<feature type="domain" description="CheW-like" evidence="13">
    <location>
        <begin position="555"/>
        <end position="690"/>
    </location>
</feature>
<evidence type="ECO:0000259" key="14">
    <source>
        <dbReference type="PROSITE" id="PS50894"/>
    </source>
</evidence>
<dbReference type="EC" id="2.7.13.3" evidence="2"/>
<dbReference type="PANTHER" id="PTHR43395:SF1">
    <property type="entry name" value="CHEMOTAXIS PROTEIN CHEA"/>
    <property type="match status" value="1"/>
</dbReference>
<dbReference type="GO" id="GO:0006935">
    <property type="term" value="P:chemotaxis"/>
    <property type="evidence" value="ECO:0007669"/>
    <property type="project" value="UniProtKB-KW"/>
</dbReference>
<dbReference type="CDD" id="cd16916">
    <property type="entry name" value="HATPase_CheA-like"/>
    <property type="match status" value="1"/>
</dbReference>
<protein>
    <recommendedName>
        <fullName evidence="3">Chemotaxis protein CheA</fullName>
        <ecNumber evidence="2">2.7.13.3</ecNumber>
    </recommendedName>
</protein>
<feature type="modified residue" description="Phosphohistidine" evidence="11">
    <location>
        <position position="48"/>
    </location>
</feature>
<keyword evidence="16" id="KW-1185">Reference proteome</keyword>
<organism evidence="15 16">
    <name type="scientific">Ureibacillus xyleni</name>
    <dbReference type="NCBI Taxonomy" id="614648"/>
    <lineage>
        <taxon>Bacteria</taxon>
        <taxon>Bacillati</taxon>
        <taxon>Bacillota</taxon>
        <taxon>Bacilli</taxon>
        <taxon>Bacillales</taxon>
        <taxon>Caryophanaceae</taxon>
        <taxon>Ureibacillus</taxon>
    </lineage>
</organism>
<dbReference type="PANTHER" id="PTHR43395">
    <property type="entry name" value="SENSOR HISTIDINE KINASE CHEA"/>
    <property type="match status" value="1"/>
</dbReference>
<dbReference type="Pfam" id="PF01584">
    <property type="entry name" value="CheW"/>
    <property type="match status" value="2"/>
</dbReference>
<dbReference type="InterPro" id="IPR036061">
    <property type="entry name" value="CheW-like_dom_sf"/>
</dbReference>
<keyword evidence="9" id="KW-0067">ATP-binding</keyword>
<dbReference type="InterPro" id="IPR036097">
    <property type="entry name" value="HisK_dim/P_sf"/>
</dbReference>
<dbReference type="AlphaFoldDB" id="A0A285T2Q4"/>
<dbReference type="InterPro" id="IPR036890">
    <property type="entry name" value="HATPase_C_sf"/>
</dbReference>
<comment type="catalytic activity">
    <reaction evidence="1">
        <text>ATP + protein L-histidine = ADP + protein N-phospho-L-histidine.</text>
        <dbReference type="EC" id="2.7.13.3"/>
    </reaction>
</comment>
<dbReference type="CDD" id="cd00731">
    <property type="entry name" value="CheA_reg"/>
    <property type="match status" value="1"/>
</dbReference>
<dbReference type="PROSITE" id="PS50851">
    <property type="entry name" value="CHEW"/>
    <property type="match status" value="2"/>
</dbReference>